<gene>
    <name evidence="1" type="primary">Necator_chrX.g23759</name>
    <name evidence="1" type="ORF">RB195_023595</name>
</gene>
<accession>A0ABR1EJS9</accession>
<keyword evidence="2" id="KW-1185">Reference proteome</keyword>
<dbReference type="Proteomes" id="UP001303046">
    <property type="component" value="Unassembled WGS sequence"/>
</dbReference>
<organism evidence="1 2">
    <name type="scientific">Necator americanus</name>
    <name type="common">Human hookworm</name>
    <dbReference type="NCBI Taxonomy" id="51031"/>
    <lineage>
        <taxon>Eukaryota</taxon>
        <taxon>Metazoa</taxon>
        <taxon>Ecdysozoa</taxon>
        <taxon>Nematoda</taxon>
        <taxon>Chromadorea</taxon>
        <taxon>Rhabditida</taxon>
        <taxon>Rhabditina</taxon>
        <taxon>Rhabditomorpha</taxon>
        <taxon>Strongyloidea</taxon>
        <taxon>Ancylostomatidae</taxon>
        <taxon>Bunostominae</taxon>
        <taxon>Necator</taxon>
    </lineage>
</organism>
<sequence length="188" mass="21441">MVDFISEEFQRTPLGEADRNYLAQHDISPSIPDRIRTVAPKILIGCGDLFDLFDDGFASTHELPSELKAPHSKIGYLVTGRNRNTTEEPLAQVNKLCTVQSEDLNDELSKRDKFWTLDSAGIDEYMGPKSQEIEEQNQKIWSQFPETAQYCDNKYFARLPWKGPIDDLSDNRAITCDSRSIAKRPNKN</sequence>
<proteinExistence type="predicted"/>
<protein>
    <submittedName>
        <fullName evidence="1">Uncharacterized protein</fullName>
    </submittedName>
</protein>
<comment type="caution">
    <text evidence="1">The sequence shown here is derived from an EMBL/GenBank/DDBJ whole genome shotgun (WGS) entry which is preliminary data.</text>
</comment>
<name>A0ABR1EJS9_NECAM</name>
<reference evidence="1 2" key="1">
    <citation type="submission" date="2023-08" db="EMBL/GenBank/DDBJ databases">
        <title>A Necator americanus chromosomal reference genome.</title>
        <authorList>
            <person name="Ilik V."/>
            <person name="Petrzelkova K.J."/>
            <person name="Pardy F."/>
            <person name="Fuh T."/>
            <person name="Niatou-Singa F.S."/>
            <person name="Gouil Q."/>
            <person name="Baker L."/>
            <person name="Ritchie M.E."/>
            <person name="Jex A.R."/>
            <person name="Gazzola D."/>
            <person name="Li H."/>
            <person name="Toshio Fujiwara R."/>
            <person name="Zhan B."/>
            <person name="Aroian R.V."/>
            <person name="Pafco B."/>
            <person name="Schwarz E.M."/>
        </authorList>
    </citation>
    <scope>NUCLEOTIDE SEQUENCE [LARGE SCALE GENOMIC DNA]</scope>
    <source>
        <strain evidence="1 2">Aroian</strain>
        <tissue evidence="1">Whole animal</tissue>
    </source>
</reference>
<evidence type="ECO:0000313" key="2">
    <source>
        <dbReference type="Proteomes" id="UP001303046"/>
    </source>
</evidence>
<dbReference type="EMBL" id="JAVFWL010000006">
    <property type="protein sequence ID" value="KAK6762944.1"/>
    <property type="molecule type" value="Genomic_DNA"/>
</dbReference>
<evidence type="ECO:0000313" key="1">
    <source>
        <dbReference type="EMBL" id="KAK6762944.1"/>
    </source>
</evidence>